<comment type="caution">
    <text evidence="2">The sequence shown here is derived from an EMBL/GenBank/DDBJ whole genome shotgun (WGS) entry which is preliminary data.</text>
</comment>
<feature type="compositionally biased region" description="Low complexity" evidence="1">
    <location>
        <begin position="8"/>
        <end position="22"/>
    </location>
</feature>
<gene>
    <name evidence="2" type="ORF">ACO22_07933</name>
</gene>
<reference evidence="2 3" key="1">
    <citation type="submission" date="2016-06" db="EMBL/GenBank/DDBJ databases">
        <authorList>
            <person name="Kjaerup R.B."/>
            <person name="Dalgaard T.S."/>
            <person name="Juul-Madsen H.R."/>
        </authorList>
    </citation>
    <scope>NUCLEOTIDE SEQUENCE [LARGE SCALE GENOMIC DNA]</scope>
    <source>
        <strain evidence="2 3">Pb300</strain>
    </source>
</reference>
<evidence type="ECO:0000313" key="2">
    <source>
        <dbReference type="EMBL" id="ODH12770.1"/>
    </source>
</evidence>
<evidence type="ECO:0000256" key="1">
    <source>
        <dbReference type="SAM" id="MobiDB-lite"/>
    </source>
</evidence>
<feature type="non-terminal residue" evidence="2">
    <location>
        <position position="1"/>
    </location>
</feature>
<sequence>NSEKDTMNVNNNDDNNNDSNDIVFNFSRKTDLTDSIDYRKDSKNDVSNLTNLLADDKHLSEYYIQMMIDSDEFLLQYNEHTSHSPKLLNHIEQK</sequence>
<dbReference type="Proteomes" id="UP000242814">
    <property type="component" value="Unassembled WGS sequence"/>
</dbReference>
<dbReference type="EMBL" id="LZYO01000763">
    <property type="protein sequence ID" value="ODH12770.1"/>
    <property type="molecule type" value="Genomic_DNA"/>
</dbReference>
<feature type="region of interest" description="Disordered" evidence="1">
    <location>
        <begin position="1"/>
        <end position="22"/>
    </location>
</feature>
<name>A0A1D2J3A0_PARBR</name>
<protein>
    <submittedName>
        <fullName evidence="2">Uncharacterized protein</fullName>
    </submittedName>
</protein>
<organism evidence="2 3">
    <name type="scientific">Paracoccidioides brasiliensis</name>
    <dbReference type="NCBI Taxonomy" id="121759"/>
    <lineage>
        <taxon>Eukaryota</taxon>
        <taxon>Fungi</taxon>
        <taxon>Dikarya</taxon>
        <taxon>Ascomycota</taxon>
        <taxon>Pezizomycotina</taxon>
        <taxon>Eurotiomycetes</taxon>
        <taxon>Eurotiomycetidae</taxon>
        <taxon>Onygenales</taxon>
        <taxon>Ajellomycetaceae</taxon>
        <taxon>Paracoccidioides</taxon>
    </lineage>
</organism>
<dbReference type="AlphaFoldDB" id="A0A1D2J3A0"/>
<evidence type="ECO:0000313" key="3">
    <source>
        <dbReference type="Proteomes" id="UP000242814"/>
    </source>
</evidence>
<proteinExistence type="predicted"/>
<accession>A0A1D2J3A0</accession>